<dbReference type="SUPFAM" id="SSF53649">
    <property type="entry name" value="Alkaline phosphatase-like"/>
    <property type="match status" value="1"/>
</dbReference>
<feature type="compositionally biased region" description="Low complexity" evidence="1">
    <location>
        <begin position="75"/>
        <end position="122"/>
    </location>
</feature>
<name>A0A6A4Z2H3_APHAT</name>
<dbReference type="Gene3D" id="1.10.60.40">
    <property type="match status" value="1"/>
</dbReference>
<evidence type="ECO:0000256" key="1">
    <source>
        <dbReference type="SAM" id="MobiDB-lite"/>
    </source>
</evidence>
<dbReference type="AlphaFoldDB" id="A0A6A4Z2H3"/>
<evidence type="ECO:0000313" key="2">
    <source>
        <dbReference type="EMBL" id="KAF0703930.1"/>
    </source>
</evidence>
<proteinExistence type="predicted"/>
<dbReference type="VEuPathDB" id="FungiDB:H257_06140"/>
<gene>
    <name evidence="2" type="ORF">AaE_015190</name>
</gene>
<evidence type="ECO:0008006" key="4">
    <source>
        <dbReference type="Google" id="ProtNLM"/>
    </source>
</evidence>
<organism evidence="2 3">
    <name type="scientific">Aphanomyces astaci</name>
    <name type="common">Crayfish plague agent</name>
    <dbReference type="NCBI Taxonomy" id="112090"/>
    <lineage>
        <taxon>Eukaryota</taxon>
        <taxon>Sar</taxon>
        <taxon>Stramenopiles</taxon>
        <taxon>Oomycota</taxon>
        <taxon>Saprolegniomycetes</taxon>
        <taxon>Saprolegniales</taxon>
        <taxon>Verrucalvaceae</taxon>
        <taxon>Aphanomyces</taxon>
    </lineage>
</organism>
<dbReference type="InterPro" id="IPR017850">
    <property type="entry name" value="Alkaline_phosphatase_core_sf"/>
</dbReference>
<comment type="caution">
    <text evidence="2">The sequence shown here is derived from an EMBL/GenBank/DDBJ whole genome shotgun (WGS) entry which is preliminary data.</text>
</comment>
<accession>A0A6A4Z2H3</accession>
<dbReference type="Gene3D" id="3.40.720.10">
    <property type="entry name" value="Alkaline Phosphatase, subunit A"/>
    <property type="match status" value="1"/>
</dbReference>
<sequence length="222" mass="23037">MGQCISQTAFIAWTTIGHVGTDVNLYCAGPSVFTRRCNGNHDNTHLNHIMTNYLNLDLQPITLKLRGYKPNGNQTAAPASTPIVSSSTPSTTSTPESTPVITSTTLATTSATPVTTSATPLAIPSSSYPTTSPGVSKPSTTVWAKPTLKPGCINVSVVGDATYCVSGPICGDEGSNCPKKGAVASQDCSQHLASFNGDWCVAKTDAVCERIHSGARGCVFKA</sequence>
<evidence type="ECO:0000313" key="3">
    <source>
        <dbReference type="Proteomes" id="UP000469452"/>
    </source>
</evidence>
<feature type="compositionally biased region" description="Polar residues" evidence="1">
    <location>
        <begin position="124"/>
        <end position="137"/>
    </location>
</feature>
<dbReference type="EMBL" id="VJMI01020573">
    <property type="protein sequence ID" value="KAF0703930.1"/>
    <property type="molecule type" value="Genomic_DNA"/>
</dbReference>
<protein>
    <recommendedName>
        <fullName evidence="4">Alkaline phosphatase</fullName>
    </recommendedName>
</protein>
<reference evidence="2 3" key="1">
    <citation type="submission" date="2019-06" db="EMBL/GenBank/DDBJ databases">
        <title>Genomics analysis of Aphanomyces spp. identifies a new class of oomycete effector associated with host adaptation.</title>
        <authorList>
            <person name="Gaulin E."/>
        </authorList>
    </citation>
    <scope>NUCLEOTIDE SEQUENCE [LARGE SCALE GENOMIC DNA]</scope>
    <source>
        <strain evidence="2 3">E</strain>
    </source>
</reference>
<feature type="region of interest" description="Disordered" evidence="1">
    <location>
        <begin position="72"/>
        <end position="137"/>
    </location>
</feature>
<dbReference type="Proteomes" id="UP000469452">
    <property type="component" value="Unassembled WGS sequence"/>
</dbReference>